<dbReference type="InParanoid" id="B3MVB0"/>
<evidence type="ECO:0000256" key="1">
    <source>
        <dbReference type="ARBA" id="ARBA00004726"/>
    </source>
</evidence>
<keyword evidence="8" id="KW-0274">FAD</keyword>
<dbReference type="CTD" id="34759"/>
<evidence type="ECO:0000256" key="10">
    <source>
        <dbReference type="ARBA" id="ARBA00031145"/>
    </source>
</evidence>
<evidence type="ECO:0000256" key="5">
    <source>
        <dbReference type="ARBA" id="ARBA00022679"/>
    </source>
</evidence>
<dbReference type="InterPro" id="IPR002500">
    <property type="entry name" value="PAPS_reduct_dom"/>
</dbReference>
<evidence type="ECO:0000256" key="9">
    <source>
        <dbReference type="ARBA" id="ARBA00022840"/>
    </source>
</evidence>
<protein>
    <recommendedName>
        <fullName evidence="2">FAD synthase</fullName>
        <ecNumber evidence="2">2.7.7.2</ecNumber>
    </recommendedName>
    <alternativeName>
        <fullName evidence="10">FAD pyrophosphorylase</fullName>
    </alternativeName>
    <alternativeName>
        <fullName evidence="11">FMN adenylyltransferase</fullName>
    </alternativeName>
</protein>
<evidence type="ECO:0000256" key="2">
    <source>
        <dbReference type="ARBA" id="ARBA00012393"/>
    </source>
</evidence>
<evidence type="ECO:0000256" key="8">
    <source>
        <dbReference type="ARBA" id="ARBA00022827"/>
    </source>
</evidence>
<name>B3MVB0_DROAN</name>
<keyword evidence="6" id="KW-0548">Nucleotidyltransferase</keyword>
<feature type="domain" description="Phosphoadenosine phosphosulphate reductase" evidence="13">
    <location>
        <begin position="120"/>
        <end position="212"/>
    </location>
</feature>
<evidence type="ECO:0000259" key="13">
    <source>
        <dbReference type="Pfam" id="PF01507"/>
    </source>
</evidence>
<dbReference type="InterPro" id="IPR014729">
    <property type="entry name" value="Rossmann-like_a/b/a_fold"/>
</dbReference>
<dbReference type="EMBL" id="CH902624">
    <property type="protein sequence ID" value="EDV33175.1"/>
    <property type="molecule type" value="Genomic_DNA"/>
</dbReference>
<dbReference type="AlphaFoldDB" id="B3MVB0"/>
<evidence type="ECO:0000256" key="11">
    <source>
        <dbReference type="ARBA" id="ARBA00031871"/>
    </source>
</evidence>
<dbReference type="Proteomes" id="UP000007801">
    <property type="component" value="Unassembled WGS sequence"/>
</dbReference>
<dbReference type="SMR" id="B3MVB0"/>
<evidence type="ECO:0000256" key="4">
    <source>
        <dbReference type="ARBA" id="ARBA00022643"/>
    </source>
</evidence>
<dbReference type="GO" id="GO:0005524">
    <property type="term" value="F:ATP binding"/>
    <property type="evidence" value="ECO:0007669"/>
    <property type="project" value="UniProtKB-KW"/>
</dbReference>
<dbReference type="GeneID" id="6505883"/>
<keyword evidence="15" id="KW-1185">Reference proteome</keyword>
<proteinExistence type="predicted"/>
<dbReference type="PhylomeDB" id="B3MVB0"/>
<keyword evidence="9" id="KW-0067">ATP-binding</keyword>
<sequence>MKFAWQLRHSVFHIYLKIRRLHVSSAESVMEKTNLNVELREKLNRSSGLIKRAMDLYSPTEWIVSFNGGKDCTVMLDIMAKMKPPAVTLRAVYVKSLDPFEEMEKFIHASSQRYGMQLRRYNGILKLAIEQLVAEEPQLKAVFLGCRHSDPGCSNLAEMMPCDNGWPPLMRIFPLLEWSYHDIWSYLRAYSLPYCSLYDQGYTSLGDRHSTHLNPSLLVYDKKLGKLTYRAAYELEDSRLERANRIESGQVSAEKLEKK</sequence>
<dbReference type="GO" id="GO:0006747">
    <property type="term" value="P:FAD biosynthetic process"/>
    <property type="evidence" value="ECO:0007669"/>
    <property type="project" value="TreeGrafter"/>
</dbReference>
<comment type="catalytic activity">
    <reaction evidence="12">
        <text>FMN + ATP + H(+) = FAD + diphosphate</text>
        <dbReference type="Rhea" id="RHEA:17237"/>
        <dbReference type="ChEBI" id="CHEBI:15378"/>
        <dbReference type="ChEBI" id="CHEBI:30616"/>
        <dbReference type="ChEBI" id="CHEBI:33019"/>
        <dbReference type="ChEBI" id="CHEBI:57692"/>
        <dbReference type="ChEBI" id="CHEBI:58210"/>
        <dbReference type="EC" id="2.7.7.2"/>
    </reaction>
</comment>
<comment type="pathway">
    <text evidence="1">Cofactor biosynthesis; FAD biosynthesis; FAD from FMN: step 1/1.</text>
</comment>
<dbReference type="Pfam" id="PF01507">
    <property type="entry name" value="PAPS_reduct"/>
    <property type="match status" value="1"/>
</dbReference>
<dbReference type="Gene3D" id="3.40.50.620">
    <property type="entry name" value="HUPs"/>
    <property type="match status" value="1"/>
</dbReference>
<dbReference type="EC" id="2.7.7.2" evidence="2"/>
<evidence type="ECO:0000256" key="6">
    <source>
        <dbReference type="ARBA" id="ARBA00022695"/>
    </source>
</evidence>
<dbReference type="STRING" id="7217.B3MVB0"/>
<dbReference type="PANTHER" id="PTHR23293">
    <property type="entry name" value="FAD SYNTHETASE-RELATED FMN ADENYLYLTRANSFERASE"/>
    <property type="match status" value="1"/>
</dbReference>
<evidence type="ECO:0000256" key="7">
    <source>
        <dbReference type="ARBA" id="ARBA00022741"/>
    </source>
</evidence>
<organism evidence="14 15">
    <name type="scientific">Drosophila ananassae</name>
    <name type="common">Fruit fly</name>
    <dbReference type="NCBI Taxonomy" id="7217"/>
    <lineage>
        <taxon>Eukaryota</taxon>
        <taxon>Metazoa</taxon>
        <taxon>Ecdysozoa</taxon>
        <taxon>Arthropoda</taxon>
        <taxon>Hexapoda</taxon>
        <taxon>Insecta</taxon>
        <taxon>Pterygota</taxon>
        <taxon>Neoptera</taxon>
        <taxon>Endopterygota</taxon>
        <taxon>Diptera</taxon>
        <taxon>Brachycera</taxon>
        <taxon>Muscomorpha</taxon>
        <taxon>Ephydroidea</taxon>
        <taxon>Drosophilidae</taxon>
        <taxon>Drosophila</taxon>
        <taxon>Sophophora</taxon>
    </lineage>
</organism>
<evidence type="ECO:0000256" key="3">
    <source>
        <dbReference type="ARBA" id="ARBA00022630"/>
    </source>
</evidence>
<dbReference type="KEGG" id="dan:6505883"/>
<keyword evidence="5" id="KW-0808">Transferase</keyword>
<dbReference type="HOGENOM" id="CLU_056971_2_1_1"/>
<reference evidence="14 15" key="1">
    <citation type="journal article" date="2007" name="Nature">
        <title>Evolution of genes and genomes on the Drosophila phylogeny.</title>
        <authorList>
            <consortium name="Drosophila 12 Genomes Consortium"/>
            <person name="Clark A.G."/>
            <person name="Eisen M.B."/>
            <person name="Smith D.R."/>
            <person name="Bergman C.M."/>
            <person name="Oliver B."/>
            <person name="Markow T.A."/>
            <person name="Kaufman T.C."/>
            <person name="Kellis M."/>
            <person name="Gelbart W."/>
            <person name="Iyer V.N."/>
            <person name="Pollard D.A."/>
            <person name="Sackton T.B."/>
            <person name="Larracuente A.M."/>
            <person name="Singh N.D."/>
            <person name="Abad J.P."/>
            <person name="Abt D.N."/>
            <person name="Adryan B."/>
            <person name="Aguade M."/>
            <person name="Akashi H."/>
            <person name="Anderson W.W."/>
            <person name="Aquadro C.F."/>
            <person name="Ardell D.H."/>
            <person name="Arguello R."/>
            <person name="Artieri C.G."/>
            <person name="Barbash D.A."/>
            <person name="Barker D."/>
            <person name="Barsanti P."/>
            <person name="Batterham P."/>
            <person name="Batzoglou S."/>
            <person name="Begun D."/>
            <person name="Bhutkar A."/>
            <person name="Blanco E."/>
            <person name="Bosak S.A."/>
            <person name="Bradley R.K."/>
            <person name="Brand A.D."/>
            <person name="Brent M.R."/>
            <person name="Brooks A.N."/>
            <person name="Brown R.H."/>
            <person name="Butlin R.K."/>
            <person name="Caggese C."/>
            <person name="Calvi B.R."/>
            <person name="Bernardo de Carvalho A."/>
            <person name="Caspi A."/>
            <person name="Castrezana S."/>
            <person name="Celniker S.E."/>
            <person name="Chang J.L."/>
            <person name="Chapple C."/>
            <person name="Chatterji S."/>
            <person name="Chinwalla A."/>
            <person name="Civetta A."/>
            <person name="Clifton S.W."/>
            <person name="Comeron J.M."/>
            <person name="Costello J.C."/>
            <person name="Coyne J.A."/>
            <person name="Daub J."/>
            <person name="David R.G."/>
            <person name="Delcher A.L."/>
            <person name="Delehaunty K."/>
            <person name="Do C.B."/>
            <person name="Ebling H."/>
            <person name="Edwards K."/>
            <person name="Eickbush T."/>
            <person name="Evans J.D."/>
            <person name="Filipski A."/>
            <person name="Findeiss S."/>
            <person name="Freyhult E."/>
            <person name="Fulton L."/>
            <person name="Fulton R."/>
            <person name="Garcia A.C."/>
            <person name="Gardiner A."/>
            <person name="Garfield D.A."/>
            <person name="Garvin B.E."/>
            <person name="Gibson G."/>
            <person name="Gilbert D."/>
            <person name="Gnerre S."/>
            <person name="Godfrey J."/>
            <person name="Good R."/>
            <person name="Gotea V."/>
            <person name="Gravely B."/>
            <person name="Greenberg A.J."/>
            <person name="Griffiths-Jones S."/>
            <person name="Gross S."/>
            <person name="Guigo R."/>
            <person name="Gustafson E.A."/>
            <person name="Haerty W."/>
            <person name="Hahn M.W."/>
            <person name="Halligan D.L."/>
            <person name="Halpern A.L."/>
            <person name="Halter G.M."/>
            <person name="Han M.V."/>
            <person name="Heger A."/>
            <person name="Hillier L."/>
            <person name="Hinrichs A.S."/>
            <person name="Holmes I."/>
            <person name="Hoskins R.A."/>
            <person name="Hubisz M.J."/>
            <person name="Hultmark D."/>
            <person name="Huntley M.A."/>
            <person name="Jaffe D.B."/>
            <person name="Jagadeeshan S."/>
            <person name="Jeck W.R."/>
            <person name="Johnson J."/>
            <person name="Jones C.D."/>
            <person name="Jordan W.C."/>
            <person name="Karpen G.H."/>
            <person name="Kataoka E."/>
            <person name="Keightley P.D."/>
            <person name="Kheradpour P."/>
            <person name="Kirkness E.F."/>
            <person name="Koerich L.B."/>
            <person name="Kristiansen K."/>
            <person name="Kudrna D."/>
            <person name="Kulathinal R.J."/>
            <person name="Kumar S."/>
            <person name="Kwok R."/>
            <person name="Lander E."/>
            <person name="Langley C.H."/>
            <person name="Lapoint R."/>
            <person name="Lazzaro B.P."/>
            <person name="Lee S.J."/>
            <person name="Levesque L."/>
            <person name="Li R."/>
            <person name="Lin C.F."/>
            <person name="Lin M.F."/>
            <person name="Lindblad-Toh K."/>
            <person name="Llopart A."/>
            <person name="Long M."/>
            <person name="Low L."/>
            <person name="Lozovsky E."/>
            <person name="Lu J."/>
            <person name="Luo M."/>
            <person name="Machado C.A."/>
            <person name="Makalowski W."/>
            <person name="Marzo M."/>
            <person name="Matsuda M."/>
            <person name="Matzkin L."/>
            <person name="McAllister B."/>
            <person name="McBride C.S."/>
            <person name="McKernan B."/>
            <person name="McKernan K."/>
            <person name="Mendez-Lago M."/>
            <person name="Minx P."/>
            <person name="Mollenhauer M.U."/>
            <person name="Montooth K."/>
            <person name="Mount S.M."/>
            <person name="Mu X."/>
            <person name="Myers E."/>
            <person name="Negre B."/>
            <person name="Newfeld S."/>
            <person name="Nielsen R."/>
            <person name="Noor M.A."/>
            <person name="O'Grady P."/>
            <person name="Pachter L."/>
            <person name="Papaceit M."/>
            <person name="Parisi M.J."/>
            <person name="Parisi M."/>
            <person name="Parts L."/>
            <person name="Pedersen J.S."/>
            <person name="Pesole G."/>
            <person name="Phillippy A.M."/>
            <person name="Ponting C.P."/>
            <person name="Pop M."/>
            <person name="Porcelli D."/>
            <person name="Powell J.R."/>
            <person name="Prohaska S."/>
            <person name="Pruitt K."/>
            <person name="Puig M."/>
            <person name="Quesneville H."/>
            <person name="Ram K.R."/>
            <person name="Rand D."/>
            <person name="Rasmussen M.D."/>
            <person name="Reed L.K."/>
            <person name="Reenan R."/>
            <person name="Reily A."/>
            <person name="Remington K.A."/>
            <person name="Rieger T.T."/>
            <person name="Ritchie M.G."/>
            <person name="Robin C."/>
            <person name="Rogers Y.H."/>
            <person name="Rohde C."/>
            <person name="Rozas J."/>
            <person name="Rubenfield M.J."/>
            <person name="Ruiz A."/>
            <person name="Russo S."/>
            <person name="Salzberg S.L."/>
            <person name="Sanchez-Gracia A."/>
            <person name="Saranga D.J."/>
            <person name="Sato H."/>
            <person name="Schaeffer S.W."/>
            <person name="Schatz M.C."/>
            <person name="Schlenke T."/>
            <person name="Schwartz R."/>
            <person name="Segarra C."/>
            <person name="Singh R.S."/>
            <person name="Sirot L."/>
            <person name="Sirota M."/>
            <person name="Sisneros N.B."/>
            <person name="Smith C.D."/>
            <person name="Smith T.F."/>
            <person name="Spieth J."/>
            <person name="Stage D.E."/>
            <person name="Stark A."/>
            <person name="Stephan W."/>
            <person name="Strausberg R.L."/>
            <person name="Strempel S."/>
            <person name="Sturgill D."/>
            <person name="Sutton G."/>
            <person name="Sutton G.G."/>
            <person name="Tao W."/>
            <person name="Teichmann S."/>
            <person name="Tobari Y.N."/>
            <person name="Tomimura Y."/>
            <person name="Tsolas J.M."/>
            <person name="Valente V.L."/>
            <person name="Venter E."/>
            <person name="Venter J.C."/>
            <person name="Vicario S."/>
            <person name="Vieira F.G."/>
            <person name="Vilella A.J."/>
            <person name="Villasante A."/>
            <person name="Walenz B."/>
            <person name="Wang J."/>
            <person name="Wasserman M."/>
            <person name="Watts T."/>
            <person name="Wilson D."/>
            <person name="Wilson R.K."/>
            <person name="Wing R.A."/>
            <person name="Wolfner M.F."/>
            <person name="Wong A."/>
            <person name="Wong G.K."/>
            <person name="Wu C.I."/>
            <person name="Wu G."/>
            <person name="Yamamoto D."/>
            <person name="Yang H.P."/>
            <person name="Yang S.P."/>
            <person name="Yorke J.A."/>
            <person name="Yoshida K."/>
            <person name="Zdobnov E."/>
            <person name="Zhang P."/>
            <person name="Zhang Y."/>
            <person name="Zimin A.V."/>
            <person name="Baldwin J."/>
            <person name="Abdouelleil A."/>
            <person name="Abdulkadir J."/>
            <person name="Abebe A."/>
            <person name="Abera B."/>
            <person name="Abreu J."/>
            <person name="Acer S.C."/>
            <person name="Aftuck L."/>
            <person name="Alexander A."/>
            <person name="An P."/>
            <person name="Anderson E."/>
            <person name="Anderson S."/>
            <person name="Arachi H."/>
            <person name="Azer M."/>
            <person name="Bachantsang P."/>
            <person name="Barry A."/>
            <person name="Bayul T."/>
            <person name="Berlin A."/>
            <person name="Bessette D."/>
            <person name="Bloom T."/>
            <person name="Blye J."/>
            <person name="Boguslavskiy L."/>
            <person name="Bonnet C."/>
            <person name="Boukhgalter B."/>
            <person name="Bourzgui I."/>
            <person name="Brown A."/>
            <person name="Cahill P."/>
            <person name="Channer S."/>
            <person name="Cheshatsang Y."/>
            <person name="Chuda L."/>
            <person name="Citroen M."/>
            <person name="Collymore A."/>
            <person name="Cooke P."/>
            <person name="Costello M."/>
            <person name="D'Aco K."/>
            <person name="Daza R."/>
            <person name="De Haan G."/>
            <person name="DeGray S."/>
            <person name="DeMaso C."/>
            <person name="Dhargay N."/>
            <person name="Dooley K."/>
            <person name="Dooley E."/>
            <person name="Doricent M."/>
            <person name="Dorje P."/>
            <person name="Dorjee K."/>
            <person name="Dupes A."/>
            <person name="Elong R."/>
            <person name="Falk J."/>
            <person name="Farina A."/>
            <person name="Faro S."/>
            <person name="Ferguson D."/>
            <person name="Fisher S."/>
            <person name="Foley C.D."/>
            <person name="Franke A."/>
            <person name="Friedrich D."/>
            <person name="Gadbois L."/>
            <person name="Gearin G."/>
            <person name="Gearin C.R."/>
            <person name="Giannoukos G."/>
            <person name="Goode T."/>
            <person name="Graham J."/>
            <person name="Grandbois E."/>
            <person name="Grewal S."/>
            <person name="Gyaltsen K."/>
            <person name="Hafez N."/>
            <person name="Hagos B."/>
            <person name="Hall J."/>
            <person name="Henson C."/>
            <person name="Hollinger A."/>
            <person name="Honan T."/>
            <person name="Huard M.D."/>
            <person name="Hughes L."/>
            <person name="Hurhula B."/>
            <person name="Husby M.E."/>
            <person name="Kamat A."/>
            <person name="Kanga B."/>
            <person name="Kashin S."/>
            <person name="Khazanovich D."/>
            <person name="Kisner P."/>
            <person name="Lance K."/>
            <person name="Lara M."/>
            <person name="Lee W."/>
            <person name="Lennon N."/>
            <person name="Letendre F."/>
            <person name="LeVine R."/>
            <person name="Lipovsky A."/>
            <person name="Liu X."/>
            <person name="Liu J."/>
            <person name="Liu S."/>
            <person name="Lokyitsang T."/>
            <person name="Lokyitsang Y."/>
            <person name="Lubonja R."/>
            <person name="Lui A."/>
            <person name="MacDonald P."/>
            <person name="Magnisalis V."/>
            <person name="Maru K."/>
            <person name="Matthews C."/>
            <person name="McCusker W."/>
            <person name="McDonough S."/>
            <person name="Mehta T."/>
            <person name="Meldrim J."/>
            <person name="Meneus L."/>
            <person name="Mihai O."/>
            <person name="Mihalev A."/>
            <person name="Mihova T."/>
            <person name="Mittelman R."/>
            <person name="Mlenga V."/>
            <person name="Montmayeur A."/>
            <person name="Mulrain L."/>
            <person name="Navidi A."/>
            <person name="Naylor J."/>
            <person name="Negash T."/>
            <person name="Nguyen T."/>
            <person name="Nguyen N."/>
            <person name="Nicol R."/>
            <person name="Norbu C."/>
            <person name="Norbu N."/>
            <person name="Novod N."/>
            <person name="O'Neill B."/>
            <person name="Osman S."/>
            <person name="Markiewicz E."/>
            <person name="Oyono O.L."/>
            <person name="Patti C."/>
            <person name="Phunkhang P."/>
            <person name="Pierre F."/>
            <person name="Priest M."/>
            <person name="Raghuraman S."/>
            <person name="Rege F."/>
            <person name="Reyes R."/>
            <person name="Rise C."/>
            <person name="Rogov P."/>
            <person name="Ross K."/>
            <person name="Ryan E."/>
            <person name="Settipalli S."/>
            <person name="Shea T."/>
            <person name="Sherpa N."/>
            <person name="Shi L."/>
            <person name="Shih D."/>
            <person name="Sparrow T."/>
            <person name="Spaulding J."/>
            <person name="Stalker J."/>
            <person name="Stange-Thomann N."/>
            <person name="Stavropoulos S."/>
            <person name="Stone C."/>
            <person name="Strader C."/>
            <person name="Tesfaye S."/>
            <person name="Thomson T."/>
            <person name="Thoulutsang Y."/>
            <person name="Thoulutsang D."/>
            <person name="Topham K."/>
            <person name="Topping I."/>
            <person name="Tsamla T."/>
            <person name="Vassiliev H."/>
            <person name="Vo A."/>
            <person name="Wangchuk T."/>
            <person name="Wangdi T."/>
            <person name="Weiand M."/>
            <person name="Wilkinson J."/>
            <person name="Wilson A."/>
            <person name="Yadav S."/>
            <person name="Young G."/>
            <person name="Yu Q."/>
            <person name="Zembek L."/>
            <person name="Zhong D."/>
            <person name="Zimmer A."/>
            <person name="Zwirko Z."/>
            <person name="Jaffe D.B."/>
            <person name="Alvarez P."/>
            <person name="Brockman W."/>
            <person name="Butler J."/>
            <person name="Chin C."/>
            <person name="Gnerre S."/>
            <person name="Grabherr M."/>
            <person name="Kleber M."/>
            <person name="Mauceli E."/>
            <person name="MacCallum I."/>
        </authorList>
    </citation>
    <scope>NUCLEOTIDE SEQUENCE [LARGE SCALE GENOMIC DNA]</scope>
    <source>
        <strain evidence="15">Tucson 14024-0371.13</strain>
    </source>
</reference>
<keyword evidence="3" id="KW-0285">Flavoprotein</keyword>
<dbReference type="GO" id="GO:0003919">
    <property type="term" value="F:FMN adenylyltransferase activity"/>
    <property type="evidence" value="ECO:0007669"/>
    <property type="project" value="UniProtKB-EC"/>
</dbReference>
<keyword evidence="4" id="KW-0288">FMN</keyword>
<dbReference type="OMA" id="LPYCCLY"/>
<dbReference type="eggNOG" id="KOG2644">
    <property type="taxonomic scope" value="Eukaryota"/>
</dbReference>
<dbReference type="SUPFAM" id="SSF52402">
    <property type="entry name" value="Adenine nucleotide alpha hydrolases-like"/>
    <property type="match status" value="1"/>
</dbReference>
<evidence type="ECO:0000256" key="12">
    <source>
        <dbReference type="ARBA" id="ARBA00049494"/>
    </source>
</evidence>
<dbReference type="FunCoup" id="B3MVB0">
    <property type="interactions" value="136"/>
</dbReference>
<dbReference type="CDD" id="cd23948">
    <property type="entry name" value="FAD_synthase"/>
    <property type="match status" value="1"/>
</dbReference>
<gene>
    <name evidence="14" type="primary">Dana\GF23240</name>
    <name evidence="14" type="synonym">dana_GLEANR_790</name>
    <name evidence="14" type="ORF">GF23240</name>
</gene>
<accession>B3MVB0</accession>
<keyword evidence="7" id="KW-0547">Nucleotide-binding</keyword>
<evidence type="ECO:0000313" key="14">
    <source>
        <dbReference type="EMBL" id="EDV33175.1"/>
    </source>
</evidence>
<dbReference type="PANTHER" id="PTHR23293:SF9">
    <property type="entry name" value="FAD SYNTHASE"/>
    <property type="match status" value="1"/>
</dbReference>
<dbReference type="OrthoDB" id="270728at2759"/>
<evidence type="ECO:0000313" key="15">
    <source>
        <dbReference type="Proteomes" id="UP000007801"/>
    </source>
</evidence>